<evidence type="ECO:0000313" key="2">
    <source>
        <dbReference type="EMBL" id="MDT8836126.1"/>
    </source>
</evidence>
<dbReference type="EMBL" id="JACIIK010000007">
    <property type="protein sequence ID" value="MBB6203113.1"/>
    <property type="molecule type" value="Genomic_DNA"/>
</dbReference>
<accession>A0AAP1KXL8</accession>
<dbReference type="Proteomes" id="UP000518681">
    <property type="component" value="Unassembled WGS sequence"/>
</dbReference>
<gene>
    <name evidence="1" type="ORF">GGD69_003991</name>
    <name evidence="2" type="ORF">ParKJ_01710</name>
</gene>
<dbReference type="AlphaFoldDB" id="A0AAP1KXL8"/>
<sequence length="95" mass="10305">MDARKSVLHVVEPATKHPFESCFLDLGGHSAERALTVLTAAVHAAQREMNAFDWITDALPGATLKPALAFGTVGELYRSYTRPAELGRLKGVLRS</sequence>
<comment type="caution">
    <text evidence="2">The sequence shown here is derived from an EMBL/GenBank/DDBJ whole genome shotgun (WGS) entry which is preliminary data.</text>
</comment>
<reference evidence="2" key="2">
    <citation type="submission" date="2022-08" db="EMBL/GenBank/DDBJ databases">
        <authorList>
            <person name="Kim S.-J."/>
        </authorList>
    </citation>
    <scope>NUCLEOTIDE SEQUENCE</scope>
    <source>
        <strain evidence="2">KJ</strain>
    </source>
</reference>
<dbReference type="EMBL" id="JANSLM010000001">
    <property type="protein sequence ID" value="MDT8836126.1"/>
    <property type="molecule type" value="Genomic_DNA"/>
</dbReference>
<evidence type="ECO:0000313" key="1">
    <source>
        <dbReference type="EMBL" id="MBB6203113.1"/>
    </source>
</evidence>
<evidence type="ECO:0000313" key="4">
    <source>
        <dbReference type="Proteomes" id="UP001246473"/>
    </source>
</evidence>
<evidence type="ECO:0000313" key="3">
    <source>
        <dbReference type="Proteomes" id="UP000518681"/>
    </source>
</evidence>
<organism evidence="2 4">
    <name type="scientific">Paraburkholderia fungorum</name>
    <dbReference type="NCBI Taxonomy" id="134537"/>
    <lineage>
        <taxon>Bacteria</taxon>
        <taxon>Pseudomonadati</taxon>
        <taxon>Pseudomonadota</taxon>
        <taxon>Betaproteobacteria</taxon>
        <taxon>Burkholderiales</taxon>
        <taxon>Burkholderiaceae</taxon>
        <taxon>Paraburkholderia</taxon>
    </lineage>
</organism>
<dbReference type="Proteomes" id="UP001246473">
    <property type="component" value="Unassembled WGS sequence"/>
</dbReference>
<name>A0AAP1KXL8_9BURK</name>
<reference evidence="1 3" key="1">
    <citation type="submission" date="2020-08" db="EMBL/GenBank/DDBJ databases">
        <title>Genomic Encyclopedia of Type Strains, Phase IV (KMG-V): Genome sequencing to study the core and pangenomes of soil and plant-associated prokaryotes.</title>
        <authorList>
            <person name="Whitman W."/>
        </authorList>
    </citation>
    <scope>NUCLEOTIDE SEQUENCE [LARGE SCALE GENOMIC DNA]</scope>
    <source>
        <strain evidence="1 3">SEMIA 4013</strain>
    </source>
</reference>
<dbReference type="RefSeq" id="WP_221306501.1">
    <property type="nucleotide sequence ID" value="NZ_CAKZHR010000051.1"/>
</dbReference>
<proteinExistence type="predicted"/>
<protein>
    <submittedName>
        <fullName evidence="2">Uncharacterized protein</fullName>
    </submittedName>
</protein>